<dbReference type="PROSITE" id="PS50005">
    <property type="entry name" value="TPR"/>
    <property type="match status" value="4"/>
</dbReference>
<dbReference type="InterPro" id="IPR011990">
    <property type="entry name" value="TPR-like_helical_dom_sf"/>
</dbReference>
<evidence type="ECO:0000256" key="1">
    <source>
        <dbReference type="ARBA" id="ARBA00022737"/>
    </source>
</evidence>
<dbReference type="PROSITE" id="PS51257">
    <property type="entry name" value="PROKAR_LIPOPROTEIN"/>
    <property type="match status" value="1"/>
</dbReference>
<evidence type="ECO:0000313" key="6">
    <source>
        <dbReference type="Proteomes" id="UP000663722"/>
    </source>
</evidence>
<dbReference type="KEGG" id="dmm:dnm_048510"/>
<dbReference type="GO" id="GO:0009279">
    <property type="term" value="C:cell outer membrane"/>
    <property type="evidence" value="ECO:0007669"/>
    <property type="project" value="TreeGrafter"/>
</dbReference>
<protein>
    <submittedName>
        <fullName evidence="5">Tetratricopeptide repeat-containing protein</fullName>
    </submittedName>
</protein>
<dbReference type="PANTHER" id="PTHR44858">
    <property type="entry name" value="TETRATRICOPEPTIDE REPEAT PROTEIN 6"/>
    <property type="match status" value="1"/>
</dbReference>
<organism evidence="5 6">
    <name type="scientific">Desulfonema magnum</name>
    <dbReference type="NCBI Taxonomy" id="45655"/>
    <lineage>
        <taxon>Bacteria</taxon>
        <taxon>Pseudomonadati</taxon>
        <taxon>Thermodesulfobacteriota</taxon>
        <taxon>Desulfobacteria</taxon>
        <taxon>Desulfobacterales</taxon>
        <taxon>Desulfococcaceae</taxon>
        <taxon>Desulfonema</taxon>
    </lineage>
</organism>
<feature type="signal peptide" evidence="4">
    <location>
        <begin position="1"/>
        <end position="25"/>
    </location>
</feature>
<dbReference type="Proteomes" id="UP000663722">
    <property type="component" value="Chromosome"/>
</dbReference>
<dbReference type="PANTHER" id="PTHR44858:SF1">
    <property type="entry name" value="UDP-N-ACETYLGLUCOSAMINE--PEPTIDE N-ACETYLGLUCOSAMINYLTRANSFERASE SPINDLY-RELATED"/>
    <property type="match status" value="1"/>
</dbReference>
<name>A0A975BN78_9BACT</name>
<dbReference type="InterPro" id="IPR013105">
    <property type="entry name" value="TPR_2"/>
</dbReference>
<keyword evidence="4" id="KW-0732">Signal</keyword>
<evidence type="ECO:0000313" key="5">
    <source>
        <dbReference type="EMBL" id="QTA88804.1"/>
    </source>
</evidence>
<dbReference type="Pfam" id="PF00515">
    <property type="entry name" value="TPR_1"/>
    <property type="match status" value="3"/>
</dbReference>
<dbReference type="InterPro" id="IPR050498">
    <property type="entry name" value="Ycf3"/>
</dbReference>
<dbReference type="AlphaFoldDB" id="A0A975BN78"/>
<proteinExistence type="predicted"/>
<dbReference type="PROSITE" id="PS50293">
    <property type="entry name" value="TPR_REGION"/>
    <property type="match status" value="3"/>
</dbReference>
<accession>A0A975BN78</accession>
<evidence type="ECO:0000256" key="3">
    <source>
        <dbReference type="PROSITE-ProRule" id="PRU00339"/>
    </source>
</evidence>
<sequence>MRKIVILTLCFLSVICLLVTGGCHSRNDKTPDEQRTEEKPDPKAWFDKGNVWAEKGDYDQAISAYNKVTEIDPLYTSAYYFRGHVWEEKGKLDKAIKDYSKVLELNPELEKAYHDRGTAWGKKGEYEKAISDFNKALELNPNDGTIYDTRGNAWQMKKEYGKAINDYVKALELNPKLFVPYNNLAWLLATCSDPAYRSGDKAVTLAEKAVELNHDVFTLDTLAAAHAEAGNFDDAVATMEKIIKLLNDRGDTSHLKIYEDHLKSYRNHKPWRIK</sequence>
<dbReference type="EMBL" id="CP061800">
    <property type="protein sequence ID" value="QTA88804.1"/>
    <property type="molecule type" value="Genomic_DNA"/>
</dbReference>
<dbReference type="SUPFAM" id="SSF48452">
    <property type="entry name" value="TPR-like"/>
    <property type="match status" value="1"/>
</dbReference>
<dbReference type="InterPro" id="IPR019734">
    <property type="entry name" value="TPR_rpt"/>
</dbReference>
<dbReference type="RefSeq" id="WP_207683399.1">
    <property type="nucleotide sequence ID" value="NZ_CP061800.1"/>
</dbReference>
<gene>
    <name evidence="5" type="ORF">dnm_048510</name>
</gene>
<dbReference type="Gene3D" id="1.25.40.10">
    <property type="entry name" value="Tetratricopeptide repeat domain"/>
    <property type="match status" value="3"/>
</dbReference>
<feature type="repeat" description="TPR" evidence="3">
    <location>
        <begin position="144"/>
        <end position="177"/>
    </location>
</feature>
<feature type="repeat" description="TPR" evidence="3">
    <location>
        <begin position="110"/>
        <end position="143"/>
    </location>
</feature>
<keyword evidence="1" id="KW-0677">Repeat</keyword>
<dbReference type="Pfam" id="PF07719">
    <property type="entry name" value="TPR_2"/>
    <property type="match status" value="1"/>
</dbReference>
<feature type="chain" id="PRO_5037547678" evidence="4">
    <location>
        <begin position="26"/>
        <end position="274"/>
    </location>
</feature>
<dbReference type="GO" id="GO:0046813">
    <property type="term" value="P:receptor-mediated virion attachment to host cell"/>
    <property type="evidence" value="ECO:0007669"/>
    <property type="project" value="TreeGrafter"/>
</dbReference>
<feature type="repeat" description="TPR" evidence="3">
    <location>
        <begin position="76"/>
        <end position="109"/>
    </location>
</feature>
<dbReference type="SMART" id="SM00028">
    <property type="entry name" value="TPR"/>
    <property type="match status" value="5"/>
</dbReference>
<keyword evidence="2 3" id="KW-0802">TPR repeat</keyword>
<keyword evidence="6" id="KW-1185">Reference proteome</keyword>
<reference evidence="5" key="1">
    <citation type="journal article" date="2021" name="Microb. Physiol.">
        <title>Proteogenomic Insights into the Physiology of Marine, Sulfate-Reducing, Filamentous Desulfonema limicola and Desulfonema magnum.</title>
        <authorList>
            <person name="Schnaars V."/>
            <person name="Wohlbrand L."/>
            <person name="Scheve S."/>
            <person name="Hinrichs C."/>
            <person name="Reinhardt R."/>
            <person name="Rabus R."/>
        </authorList>
    </citation>
    <scope>NUCLEOTIDE SEQUENCE</scope>
    <source>
        <strain evidence="5">4be13</strain>
    </source>
</reference>
<evidence type="ECO:0000256" key="2">
    <source>
        <dbReference type="ARBA" id="ARBA00022803"/>
    </source>
</evidence>
<evidence type="ECO:0000256" key="4">
    <source>
        <dbReference type="SAM" id="SignalP"/>
    </source>
</evidence>
<feature type="repeat" description="TPR" evidence="3">
    <location>
        <begin position="42"/>
        <end position="75"/>
    </location>
</feature>